<gene>
    <name evidence="2" type="ORF">NE675_04375</name>
</gene>
<dbReference type="Gene3D" id="3.40.950.10">
    <property type="entry name" value="Fe-only Hydrogenase (Larger Subunit), Chain L, domain 3"/>
    <property type="match status" value="1"/>
</dbReference>
<organism evidence="2 3">
    <name type="scientific">Megasphaera massiliensis</name>
    <dbReference type="NCBI Taxonomy" id="1232428"/>
    <lineage>
        <taxon>Bacteria</taxon>
        <taxon>Bacillati</taxon>
        <taxon>Bacillota</taxon>
        <taxon>Negativicutes</taxon>
        <taxon>Veillonellales</taxon>
        <taxon>Veillonellaceae</taxon>
        <taxon>Megasphaera</taxon>
    </lineage>
</organism>
<feature type="domain" description="4Fe-4S ferredoxin-type" evidence="1">
    <location>
        <begin position="21"/>
        <end position="49"/>
    </location>
</feature>
<proteinExistence type="predicted"/>
<evidence type="ECO:0000313" key="3">
    <source>
        <dbReference type="Proteomes" id="UP001206692"/>
    </source>
</evidence>
<keyword evidence="3" id="KW-1185">Reference proteome</keyword>
<reference evidence="2 3" key="1">
    <citation type="submission" date="2022-06" db="EMBL/GenBank/DDBJ databases">
        <title>Isolation of gut microbiota from human fecal samples.</title>
        <authorList>
            <person name="Pamer E.G."/>
            <person name="Barat B."/>
            <person name="Waligurski E."/>
            <person name="Medina S."/>
            <person name="Paddock L."/>
            <person name="Mostad J."/>
        </authorList>
    </citation>
    <scope>NUCLEOTIDE SEQUENCE [LARGE SCALE GENOMIC DNA]</scope>
    <source>
        <strain evidence="2 3">DFI.1.1</strain>
    </source>
</reference>
<dbReference type="Pfam" id="PF02906">
    <property type="entry name" value="Fe_hyd_lg_C"/>
    <property type="match status" value="1"/>
</dbReference>
<dbReference type="Gene3D" id="3.30.70.20">
    <property type="match status" value="1"/>
</dbReference>
<dbReference type="Pfam" id="PF02256">
    <property type="entry name" value="Fe_hyd_SSU"/>
    <property type="match status" value="1"/>
</dbReference>
<dbReference type="InterPro" id="IPR003149">
    <property type="entry name" value="Fe_hydrogenase_ssu"/>
</dbReference>
<dbReference type="PROSITE" id="PS51379">
    <property type="entry name" value="4FE4S_FER_2"/>
    <property type="match status" value="2"/>
</dbReference>
<dbReference type="Gene3D" id="4.10.260.20">
    <property type="entry name" value="Iron hydrogenase, small subunit"/>
    <property type="match status" value="1"/>
</dbReference>
<dbReference type="SMART" id="SM00902">
    <property type="entry name" value="Fe_hyd_SSU"/>
    <property type="match status" value="1"/>
</dbReference>
<dbReference type="Proteomes" id="UP001206692">
    <property type="component" value="Unassembled WGS sequence"/>
</dbReference>
<dbReference type="SUPFAM" id="SSF54862">
    <property type="entry name" value="4Fe-4S ferredoxins"/>
    <property type="match status" value="1"/>
</dbReference>
<dbReference type="EMBL" id="JANGEW010000005">
    <property type="protein sequence ID" value="MCQ5342271.1"/>
    <property type="molecule type" value="Genomic_DNA"/>
</dbReference>
<dbReference type="Gene3D" id="3.40.50.1780">
    <property type="match status" value="1"/>
</dbReference>
<dbReference type="InterPro" id="IPR004108">
    <property type="entry name" value="Fe_hydrogenase_lsu_C"/>
</dbReference>
<sequence>MAFTSRFEQLDSRVAVENRNISIQFNPEKCRNCTLCRRRCAEVMSMTGYYSLESTGDVPICVHCGQCSLTCMFGATTTVSQRAEIQKAIDDPDKVVVFQTSSAVGVALGDAFGRPFGENVEGKMISALRRLGGNYVFDTNFGADLAIMEEASELLYRMDNKKELLPQFTSACPSWVEFTEIFFPELIPHLSTGKSPSSMLSPMIKTYFAKRMHIDPSNLVIVSVTPCTAKKAEIFRPEQNAAGRYWQHPDMRDTDYAITTRELATWIKEKKIDFDPLENAAYDTVFGESSGGGDLFGNSGGLMEAALRTLVYLKTHKPAEEDFLHFEAVRGLEGVKEAAVTLDNDIIRVVAVSGLANARRFINLMEEKHSWKKYALIEVMACPGGCIGGGGQPRTQLPLEIPAKRARIEALYQMDAQKSIRASWENKELQTLYAKFLGEPLGDLSEALLHTQYVNKHYLLGKEDKVQPLIK</sequence>
<dbReference type="InterPro" id="IPR017896">
    <property type="entry name" value="4Fe4S_Fe-S-bd"/>
</dbReference>
<feature type="domain" description="4Fe-4S ferredoxin-type" evidence="1">
    <location>
        <begin position="52"/>
        <end position="81"/>
    </location>
</feature>
<dbReference type="InterPro" id="IPR050340">
    <property type="entry name" value="Cytosolic_Fe-S_CAF"/>
</dbReference>
<accession>A0ABT1SQY1</accession>
<protein>
    <submittedName>
        <fullName evidence="2">[FeFe] hydrogenase, group A</fullName>
    </submittedName>
</protein>
<evidence type="ECO:0000313" key="2">
    <source>
        <dbReference type="EMBL" id="MCQ5342271.1"/>
    </source>
</evidence>
<dbReference type="NCBIfam" id="TIGR02512">
    <property type="entry name" value="FeFe_hydrog_A"/>
    <property type="match status" value="1"/>
</dbReference>
<name>A0ABT1SQY1_9FIRM</name>
<dbReference type="PANTHER" id="PTHR11615">
    <property type="entry name" value="NITRATE, FORMATE, IRON DEHYDROGENASE"/>
    <property type="match status" value="1"/>
</dbReference>
<comment type="caution">
    <text evidence="2">The sequence shown here is derived from an EMBL/GenBank/DDBJ whole genome shotgun (WGS) entry which is preliminary data.</text>
</comment>
<evidence type="ECO:0000259" key="1">
    <source>
        <dbReference type="PROSITE" id="PS51379"/>
    </source>
</evidence>
<dbReference type="InterPro" id="IPR036991">
    <property type="entry name" value="Fe_hydrogenase_ssu_sf"/>
</dbReference>
<dbReference type="InterPro" id="IPR009016">
    <property type="entry name" value="Fe_hydrogenase"/>
</dbReference>
<dbReference type="SUPFAM" id="SSF53920">
    <property type="entry name" value="Fe-only hydrogenase"/>
    <property type="match status" value="1"/>
</dbReference>
<dbReference type="InterPro" id="IPR013352">
    <property type="entry name" value="Fe_hydrogenase_subset"/>
</dbReference>